<dbReference type="PROSITE" id="PS51384">
    <property type="entry name" value="FAD_FR"/>
    <property type="match status" value="1"/>
</dbReference>
<evidence type="ECO:0000313" key="4">
    <source>
        <dbReference type="EMBL" id="MFC5672625.1"/>
    </source>
</evidence>
<dbReference type="Pfam" id="PF00111">
    <property type="entry name" value="Fer2"/>
    <property type="match status" value="1"/>
</dbReference>
<dbReference type="SUPFAM" id="SSF63380">
    <property type="entry name" value="Riboflavin synthase domain-like"/>
    <property type="match status" value="1"/>
</dbReference>
<dbReference type="Pfam" id="PF00067">
    <property type="entry name" value="p450"/>
    <property type="match status" value="1"/>
</dbReference>
<dbReference type="PROSITE" id="PS00197">
    <property type="entry name" value="2FE2S_FER_1"/>
    <property type="match status" value="1"/>
</dbReference>
<comment type="similarity">
    <text evidence="1">Belongs to the cytochrome P450 family.</text>
</comment>
<evidence type="ECO:0000259" key="3">
    <source>
        <dbReference type="PROSITE" id="PS51384"/>
    </source>
</evidence>
<dbReference type="InterPro" id="IPR001128">
    <property type="entry name" value="Cyt_P450"/>
</dbReference>
<dbReference type="InterPro" id="IPR006058">
    <property type="entry name" value="2Fe2S_fd_BS"/>
</dbReference>
<feature type="domain" description="FAD-binding FR-type" evidence="3">
    <location>
        <begin position="432"/>
        <end position="547"/>
    </location>
</feature>
<sequence length="759" mass="83563">MTSLQEEARPVGRCPVAHGFDAMGDDYYRDPAGHLATVRDTSPVFWYPHLNAWIVTRRDDCLTVLSDWRTYSSAANSAADVPEKHHGIYPPDLVSKMIVGQDPPGHTETRSVAQRGFVKERMDRLQPEIEARAHRIIDRFENRGSANLLEEYSLELTTQTIMALLGLGYEHEAMMRQLRDDLFAVLSSAHEPLPEPGRTEVWDRFVEANLTLRALVDERRDSDADDIISVMASARAKDGSYALPTPQIALHVSEFAAAGTDTTAQAMTNAVIFLSQNPGALQDALAEPELWPRVFEETVRRRPSSTFTSRRVTRDVELSGVKISAGDMVWVALASANTDPRHVDRPFEFDIHRPDPTDHLAFTAGRHTCLGNPLARVQGATGLRVLFERLPSLRPDDSDELDFLRMALLPVRRSLHVHWDVADVERSRTRTVRTLNLEVTERTEASDGVVALTLSHPDGGDLPPWKAGAHIDVHVPGDDSGRDGTGGKGEPWVRQYSLSSDPEDRTTYRIGVLREEAGRGGSAAVHDALAAGSRVTVSWPRNNFRLLPSPHYLFIAGGIGITPILPMIREAERAGAEWDLVYGGRTLASMAFCDELAVHGDRVTLLPQDRHGLIDLAGLLGEVRDDTLVYACGPEPLLRAVEENTAHWPKNSLRMERFAPKPVERTVPDTPFQVEFAESGTVVEVGANETILEAAERTGLPVVSSCKTGTCGTCETRIVSGRADHRDSILTASEQETNETMLICVSRAEAGCPRLVLGG</sequence>
<organism evidence="4 5">
    <name type="scientific">Streptomyces incanus</name>
    <dbReference type="NCBI Taxonomy" id="887453"/>
    <lineage>
        <taxon>Bacteria</taxon>
        <taxon>Bacillati</taxon>
        <taxon>Actinomycetota</taxon>
        <taxon>Actinomycetes</taxon>
        <taxon>Kitasatosporales</taxon>
        <taxon>Streptomycetaceae</taxon>
        <taxon>Streptomyces</taxon>
    </lineage>
</organism>
<dbReference type="InterPro" id="IPR017927">
    <property type="entry name" value="FAD-bd_FR_type"/>
</dbReference>
<dbReference type="InterPro" id="IPR039261">
    <property type="entry name" value="FNR_nucleotide-bd"/>
</dbReference>
<dbReference type="RefSeq" id="WP_381214883.1">
    <property type="nucleotide sequence ID" value="NZ_JBHSPC010000067.1"/>
</dbReference>
<dbReference type="InterPro" id="IPR017938">
    <property type="entry name" value="Riboflavin_synthase-like_b-brl"/>
</dbReference>
<dbReference type="Gene3D" id="2.40.30.10">
    <property type="entry name" value="Translation factors"/>
    <property type="match status" value="1"/>
</dbReference>
<dbReference type="Gene3D" id="3.40.50.80">
    <property type="entry name" value="Nucleotide-binding domain of ferredoxin-NADP reductase (FNR) module"/>
    <property type="match status" value="1"/>
</dbReference>
<dbReference type="InterPro" id="IPR002397">
    <property type="entry name" value="Cyt_P450_B"/>
</dbReference>
<dbReference type="PANTHER" id="PTHR46696">
    <property type="entry name" value="P450, PUTATIVE (EUROFUNG)-RELATED"/>
    <property type="match status" value="1"/>
</dbReference>
<dbReference type="SUPFAM" id="SSF48264">
    <property type="entry name" value="Cytochrome P450"/>
    <property type="match status" value="1"/>
</dbReference>
<evidence type="ECO:0000259" key="2">
    <source>
        <dbReference type="PROSITE" id="PS51085"/>
    </source>
</evidence>
<dbReference type="PRINTS" id="PR00385">
    <property type="entry name" value="P450"/>
</dbReference>
<dbReference type="PRINTS" id="PR00359">
    <property type="entry name" value="BP450"/>
</dbReference>
<feature type="domain" description="2Fe-2S ferredoxin-type" evidence="2">
    <location>
        <begin position="672"/>
        <end position="759"/>
    </location>
</feature>
<reference evidence="5" key="1">
    <citation type="journal article" date="2019" name="Int. J. Syst. Evol. Microbiol.">
        <title>The Global Catalogue of Microorganisms (GCM) 10K type strain sequencing project: providing services to taxonomists for standard genome sequencing and annotation.</title>
        <authorList>
            <consortium name="The Broad Institute Genomics Platform"/>
            <consortium name="The Broad Institute Genome Sequencing Center for Infectious Disease"/>
            <person name="Wu L."/>
            <person name="Ma J."/>
        </authorList>
    </citation>
    <scope>NUCLEOTIDE SEQUENCE [LARGE SCALE GENOMIC DNA]</scope>
    <source>
        <strain evidence="5">JCM 13852</strain>
    </source>
</reference>
<dbReference type="InterPro" id="IPR001041">
    <property type="entry name" value="2Fe-2S_ferredoxin-type"/>
</dbReference>
<keyword evidence="5" id="KW-1185">Reference proteome</keyword>
<dbReference type="SUPFAM" id="SSF52343">
    <property type="entry name" value="Ferredoxin reductase-like, C-terminal NADP-linked domain"/>
    <property type="match status" value="1"/>
</dbReference>
<evidence type="ECO:0000313" key="5">
    <source>
        <dbReference type="Proteomes" id="UP001596183"/>
    </source>
</evidence>
<name>A0ABW0XWP8_9ACTN</name>
<dbReference type="InterPro" id="IPR036396">
    <property type="entry name" value="Cyt_P450_sf"/>
</dbReference>
<evidence type="ECO:0000256" key="1">
    <source>
        <dbReference type="ARBA" id="ARBA00010617"/>
    </source>
</evidence>
<protein>
    <submittedName>
        <fullName evidence="4">Cytochrome P450</fullName>
    </submittedName>
</protein>
<comment type="caution">
    <text evidence="4">The sequence shown here is derived from an EMBL/GenBank/DDBJ whole genome shotgun (WGS) entry which is preliminary data.</text>
</comment>
<dbReference type="Gene3D" id="3.10.20.30">
    <property type="match status" value="1"/>
</dbReference>
<dbReference type="SUPFAM" id="SSF54292">
    <property type="entry name" value="2Fe-2S ferredoxin-like"/>
    <property type="match status" value="1"/>
</dbReference>
<dbReference type="InterPro" id="IPR036010">
    <property type="entry name" value="2Fe-2S_ferredoxin-like_sf"/>
</dbReference>
<dbReference type="CDD" id="cd00207">
    <property type="entry name" value="fer2"/>
    <property type="match status" value="1"/>
</dbReference>
<dbReference type="Gene3D" id="1.10.630.10">
    <property type="entry name" value="Cytochrome P450"/>
    <property type="match status" value="1"/>
</dbReference>
<proteinExistence type="inferred from homology"/>
<dbReference type="InterPro" id="IPR012675">
    <property type="entry name" value="Beta-grasp_dom_sf"/>
</dbReference>
<dbReference type="Proteomes" id="UP001596183">
    <property type="component" value="Unassembled WGS sequence"/>
</dbReference>
<dbReference type="CDD" id="cd06185">
    <property type="entry name" value="PDR_like"/>
    <property type="match status" value="1"/>
</dbReference>
<gene>
    <name evidence="4" type="ORF">ACFP2V_21650</name>
</gene>
<dbReference type="PANTHER" id="PTHR46696:SF1">
    <property type="entry name" value="CYTOCHROME P450 YJIB-RELATED"/>
    <property type="match status" value="1"/>
</dbReference>
<dbReference type="EMBL" id="JBHSPC010000067">
    <property type="protein sequence ID" value="MFC5672625.1"/>
    <property type="molecule type" value="Genomic_DNA"/>
</dbReference>
<accession>A0ABW0XWP8</accession>
<dbReference type="PROSITE" id="PS51085">
    <property type="entry name" value="2FE2S_FER_2"/>
    <property type="match status" value="1"/>
</dbReference>